<dbReference type="AlphaFoldDB" id="A0A1C3RKA3"/>
<evidence type="ECO:0000313" key="2">
    <source>
        <dbReference type="Proteomes" id="UP000231658"/>
    </source>
</evidence>
<organism evidence="1 2">
    <name type="scientific">Candidatus Terasakiella magnetica</name>
    <dbReference type="NCBI Taxonomy" id="1867952"/>
    <lineage>
        <taxon>Bacteria</taxon>
        <taxon>Pseudomonadati</taxon>
        <taxon>Pseudomonadota</taxon>
        <taxon>Alphaproteobacteria</taxon>
        <taxon>Rhodospirillales</taxon>
        <taxon>Terasakiellaceae</taxon>
        <taxon>Terasakiella</taxon>
    </lineage>
</organism>
<protein>
    <submittedName>
        <fullName evidence="1">Uncharacterized protein</fullName>
    </submittedName>
</protein>
<proteinExistence type="predicted"/>
<sequence length="51" mass="5483">MLACANMTVCAPYLITYGIPPPRHSGLDPESINDTTKLDAGLRQHDGVCLI</sequence>
<reference evidence="1 2" key="1">
    <citation type="submission" date="2016-07" db="EMBL/GenBank/DDBJ databases">
        <authorList>
            <person name="Lefevre C.T."/>
        </authorList>
    </citation>
    <scope>NUCLEOTIDE SEQUENCE [LARGE SCALE GENOMIC DNA]</scope>
    <source>
        <strain evidence="1">PR1</strain>
    </source>
</reference>
<dbReference type="EMBL" id="FLYE01000045">
    <property type="protein sequence ID" value="SCA57687.1"/>
    <property type="molecule type" value="Genomic_DNA"/>
</dbReference>
<dbReference type="STRING" id="1867952.MTBPR1_60200"/>
<gene>
    <name evidence="1" type="ORF">MTBPR1_60200</name>
</gene>
<evidence type="ECO:0000313" key="1">
    <source>
        <dbReference type="EMBL" id="SCA57687.1"/>
    </source>
</evidence>
<dbReference type="Proteomes" id="UP000231658">
    <property type="component" value="Unassembled WGS sequence"/>
</dbReference>
<keyword evidence="2" id="KW-1185">Reference proteome</keyword>
<name>A0A1C3RKA3_9PROT</name>
<accession>A0A1C3RKA3</accession>